<evidence type="ECO:0000313" key="1">
    <source>
        <dbReference type="EMBL" id="GAA0820375.1"/>
    </source>
</evidence>
<organism evidence="1 2">
    <name type="scientific">Colwellia asteriadis</name>
    <dbReference type="NCBI Taxonomy" id="517723"/>
    <lineage>
        <taxon>Bacteria</taxon>
        <taxon>Pseudomonadati</taxon>
        <taxon>Pseudomonadota</taxon>
        <taxon>Gammaproteobacteria</taxon>
        <taxon>Alteromonadales</taxon>
        <taxon>Colwelliaceae</taxon>
        <taxon>Colwellia</taxon>
    </lineage>
</organism>
<dbReference type="Proteomes" id="UP001500021">
    <property type="component" value="Unassembled WGS sequence"/>
</dbReference>
<accession>A0ABN1L8Z2</accession>
<evidence type="ECO:0000313" key="2">
    <source>
        <dbReference type="Proteomes" id="UP001500021"/>
    </source>
</evidence>
<proteinExistence type="predicted"/>
<dbReference type="EMBL" id="BAAAFA010000009">
    <property type="protein sequence ID" value="GAA0820375.1"/>
    <property type="molecule type" value="Genomic_DNA"/>
</dbReference>
<dbReference type="RefSeq" id="WP_343817947.1">
    <property type="nucleotide sequence ID" value="NZ_BAAAFA010000009.1"/>
</dbReference>
<protein>
    <submittedName>
        <fullName evidence="1">Uncharacterized protein</fullName>
    </submittedName>
</protein>
<gene>
    <name evidence="1" type="ORF">GCM10009111_25700</name>
</gene>
<keyword evidence="2" id="KW-1185">Reference proteome</keyword>
<sequence>MTASVTPIRAKKTKITAQPELALVVSVDTQGKIEQVQLSTQGTTKTVSGQAKHISCAAHNDMVLVLNTGQGLMVIALIAKPSDSPAAHISDNNGHVTIKGAKSVSLSTEKGSIEVYQDGRIVLDATEVNANSERDFSIAGWPIRLN</sequence>
<comment type="caution">
    <text evidence="1">The sequence shown here is derived from an EMBL/GenBank/DDBJ whole genome shotgun (WGS) entry which is preliminary data.</text>
</comment>
<name>A0ABN1L8Z2_9GAMM</name>
<reference evidence="1 2" key="1">
    <citation type="journal article" date="2019" name="Int. J. Syst. Evol. Microbiol.">
        <title>The Global Catalogue of Microorganisms (GCM) 10K type strain sequencing project: providing services to taxonomists for standard genome sequencing and annotation.</title>
        <authorList>
            <consortium name="The Broad Institute Genomics Platform"/>
            <consortium name="The Broad Institute Genome Sequencing Center for Infectious Disease"/>
            <person name="Wu L."/>
            <person name="Ma J."/>
        </authorList>
    </citation>
    <scope>NUCLEOTIDE SEQUENCE [LARGE SCALE GENOMIC DNA]</scope>
    <source>
        <strain evidence="1 2">JCM 15608</strain>
    </source>
</reference>